<dbReference type="GeneID" id="103505669"/>
<evidence type="ECO:0000256" key="1">
    <source>
        <dbReference type="ARBA" id="ARBA00002550"/>
    </source>
</evidence>
<keyword evidence="4" id="KW-1185">Reference proteome</keyword>
<proteinExistence type="inferred from homology"/>
<evidence type="ECO:0000256" key="3">
    <source>
        <dbReference type="PROSITE-ProRule" id="PRU00339"/>
    </source>
</evidence>
<dbReference type="PANTHER" id="PTHR23083">
    <property type="entry name" value="TETRATRICOPEPTIDE REPEAT PROTEIN, TPR"/>
    <property type="match status" value="1"/>
</dbReference>
<organism evidence="4 5">
    <name type="scientific">Diaphorina citri</name>
    <name type="common">Asian citrus psyllid</name>
    <dbReference type="NCBI Taxonomy" id="121845"/>
    <lineage>
        <taxon>Eukaryota</taxon>
        <taxon>Metazoa</taxon>
        <taxon>Ecdysozoa</taxon>
        <taxon>Arthropoda</taxon>
        <taxon>Hexapoda</taxon>
        <taxon>Insecta</taxon>
        <taxon>Pterygota</taxon>
        <taxon>Neoptera</taxon>
        <taxon>Paraneoptera</taxon>
        <taxon>Hemiptera</taxon>
        <taxon>Sternorrhyncha</taxon>
        <taxon>Psylloidea</taxon>
        <taxon>Psyllidae</taxon>
        <taxon>Diaphorininae</taxon>
        <taxon>Diaphorina</taxon>
    </lineage>
</organism>
<dbReference type="RefSeq" id="XP_026676754.1">
    <property type="nucleotide sequence ID" value="XM_026820953.1"/>
</dbReference>
<evidence type="ECO:0000256" key="2">
    <source>
        <dbReference type="ARBA" id="ARBA00038251"/>
    </source>
</evidence>
<evidence type="ECO:0000313" key="5">
    <source>
        <dbReference type="RefSeq" id="XP_026676754.1"/>
    </source>
</evidence>
<dbReference type="PROSITE" id="PS50005">
    <property type="entry name" value="TPR"/>
    <property type="match status" value="1"/>
</dbReference>
<protein>
    <submittedName>
        <fullName evidence="5">Tetratricopeptide repeat protein 7B-like</fullName>
    </submittedName>
</protein>
<dbReference type="STRING" id="121845.A0A3Q0IKI6"/>
<reference evidence="5" key="1">
    <citation type="submission" date="2025-08" db="UniProtKB">
        <authorList>
            <consortium name="RefSeq"/>
        </authorList>
    </citation>
    <scope>IDENTIFICATION</scope>
</reference>
<dbReference type="InterPro" id="IPR051722">
    <property type="entry name" value="Endocytosis_PI4K-reg_protein"/>
</dbReference>
<accession>A0A3Q0IKI6</accession>
<dbReference type="InterPro" id="IPR019734">
    <property type="entry name" value="TPR_rpt"/>
</dbReference>
<comment type="similarity">
    <text evidence="2">Belongs to the YPP1 family.</text>
</comment>
<dbReference type="GO" id="GO:0072659">
    <property type="term" value="P:protein localization to plasma membrane"/>
    <property type="evidence" value="ECO:0007669"/>
    <property type="project" value="TreeGrafter"/>
</dbReference>
<dbReference type="PANTHER" id="PTHR23083:SF464">
    <property type="entry name" value="TETRATRICOPEPTIDE REPEAT DOMAIN 7, ISOFORM A"/>
    <property type="match status" value="1"/>
</dbReference>
<dbReference type="InterPro" id="IPR011990">
    <property type="entry name" value="TPR-like_helical_dom_sf"/>
</dbReference>
<sequence>MFRFQLAEGIKWVQKALSREQAHPQNLLSRCYLFLGIGYHYSAVNTHVKNKSKTFHSLSQESFLNALKLDPNDHITYYYLGLHAACHADTTEAINYVKQALKLNPEHTASINLMILLLTAQKQVKESLALVESSLMDFPDNLNFSFLKANIELHHVSGEAALQTARHMLTLWKNLYEDQTNSEISDNKSVFQLYTSELSDKDTNSVHTHSLIAAKVEQALSDIASSISSFAPRPGPHKAWQIQLQIWLLLAEIYLTLDQINADQGLIKRGKFNFKSGSYWRRYI</sequence>
<evidence type="ECO:0000313" key="4">
    <source>
        <dbReference type="Proteomes" id="UP000079169"/>
    </source>
</evidence>
<dbReference type="SUPFAM" id="SSF48452">
    <property type="entry name" value="TPR-like"/>
    <property type="match status" value="1"/>
</dbReference>
<dbReference type="GO" id="GO:0046854">
    <property type="term" value="P:phosphatidylinositol phosphate biosynthetic process"/>
    <property type="evidence" value="ECO:0007669"/>
    <property type="project" value="TreeGrafter"/>
</dbReference>
<dbReference type="AlphaFoldDB" id="A0A3Q0IKI6"/>
<comment type="function">
    <text evidence="1">Involved in endocytosis.</text>
</comment>
<dbReference type="PaxDb" id="121845-A0A3Q0IKI6"/>
<gene>
    <name evidence="5" type="primary">LOC103505669</name>
</gene>
<dbReference type="Gene3D" id="1.25.40.10">
    <property type="entry name" value="Tetratricopeptide repeat domain"/>
    <property type="match status" value="1"/>
</dbReference>
<dbReference type="Proteomes" id="UP000079169">
    <property type="component" value="Unplaced"/>
</dbReference>
<dbReference type="KEGG" id="dci:103505669"/>
<name>A0A3Q0IKI6_DIACI</name>
<dbReference type="GO" id="GO:0005886">
    <property type="term" value="C:plasma membrane"/>
    <property type="evidence" value="ECO:0007669"/>
    <property type="project" value="TreeGrafter"/>
</dbReference>
<keyword evidence="3" id="KW-0802">TPR repeat</keyword>
<feature type="repeat" description="TPR" evidence="3">
    <location>
        <begin position="74"/>
        <end position="107"/>
    </location>
</feature>